<feature type="compositionally biased region" description="Polar residues" evidence="1">
    <location>
        <begin position="620"/>
        <end position="639"/>
    </location>
</feature>
<feature type="region of interest" description="Disordered" evidence="1">
    <location>
        <begin position="517"/>
        <end position="553"/>
    </location>
</feature>
<comment type="caution">
    <text evidence="2">The sequence shown here is derived from an EMBL/GenBank/DDBJ whole genome shotgun (WGS) entry which is preliminary data.</text>
</comment>
<feature type="compositionally biased region" description="Basic residues" evidence="1">
    <location>
        <begin position="600"/>
        <end position="609"/>
    </location>
</feature>
<dbReference type="VEuPathDB" id="FungiDB:SeMB42_g04370"/>
<name>A0A507CW55_9FUNG</name>
<accession>A0A507CW55</accession>
<feature type="compositionally biased region" description="Polar residues" evidence="1">
    <location>
        <begin position="366"/>
        <end position="384"/>
    </location>
</feature>
<feature type="region of interest" description="Disordered" evidence="1">
    <location>
        <begin position="565"/>
        <end position="639"/>
    </location>
</feature>
<feature type="compositionally biased region" description="Polar residues" evidence="1">
    <location>
        <begin position="160"/>
        <end position="189"/>
    </location>
</feature>
<reference evidence="2 3" key="1">
    <citation type="journal article" date="2019" name="Sci. Rep.">
        <title>Comparative genomics of chytrid fungi reveal insights into the obligate biotrophic and pathogenic lifestyle of Synchytrium endobioticum.</title>
        <authorList>
            <person name="van de Vossenberg B.T.L.H."/>
            <person name="Warris S."/>
            <person name="Nguyen H.D.T."/>
            <person name="van Gent-Pelzer M.P.E."/>
            <person name="Joly D.L."/>
            <person name="van de Geest H.C."/>
            <person name="Bonants P.J.M."/>
            <person name="Smith D.S."/>
            <person name="Levesque C.A."/>
            <person name="van der Lee T.A.J."/>
        </authorList>
    </citation>
    <scope>NUCLEOTIDE SEQUENCE [LARGE SCALE GENOMIC DNA]</scope>
    <source>
        <strain evidence="2 3">LEV6574</strain>
    </source>
</reference>
<dbReference type="Proteomes" id="UP000320475">
    <property type="component" value="Unassembled WGS sequence"/>
</dbReference>
<gene>
    <name evidence="2" type="ORF">SeLEV6574_g05074</name>
</gene>
<feature type="compositionally biased region" description="Pro residues" evidence="1">
    <location>
        <begin position="232"/>
        <end position="244"/>
    </location>
</feature>
<dbReference type="AlphaFoldDB" id="A0A507CW55"/>
<proteinExistence type="predicted"/>
<evidence type="ECO:0000256" key="1">
    <source>
        <dbReference type="SAM" id="MobiDB-lite"/>
    </source>
</evidence>
<evidence type="ECO:0000313" key="2">
    <source>
        <dbReference type="EMBL" id="TPX43437.1"/>
    </source>
</evidence>
<feature type="compositionally biased region" description="Polar residues" evidence="1">
    <location>
        <begin position="531"/>
        <end position="553"/>
    </location>
</feature>
<feature type="compositionally biased region" description="Basic and acidic residues" evidence="1">
    <location>
        <begin position="205"/>
        <end position="229"/>
    </location>
</feature>
<feature type="region of interest" description="Disordered" evidence="1">
    <location>
        <begin position="150"/>
        <end position="193"/>
    </location>
</feature>
<sequence length="639" mass="70364">MPVRRFCAAASCGCCLEKFSFSTPNIRSDIFANTNSGNLVMDPQCTPRTPDYGNDPTTDLLAYWKTPMADVIDDALLRRLDEFYSSNDTMYWKQSLPDVDVDVELNKTARNNDAVERNCVTFAVDKVTQSDRRIEQNKATSETVDMALASNKASGAIKPRQSSTTDYRSSSNTYSNPSHQQLSQTTKNSAGGRRQYYINNRDYDYDNCLHRNDRKRPDDYYQRQSDKRSCPQPAPSAPEVPPPTNFTKHAAAWASVTSKSKKSDSGNISRVADHSNDRYKSVPLPDCSSRSRGGYTGSGGSYMGRDVSSFDGGRKAQWQQPPAEIDSSRKPVVPSDSSSKEGRSSSRNEFQNSADQDDSMVKGVQGKSTSKNGADPQKYQTNNHDATEASKVSKGGGNYAGSSSATAPSPPLPSTRAHTFGKPRNPSGGPRSHTLTGAAVTTKLTPEELHIKMAEMKRQNEAIRAQIRRTQEEEAAFRRAEAMQHATESEKRRMVGERLAAERIEADRKAEVALKAEASVMAERPEKEASKTQGQAKQVSMSSSTANSLDQSLVYSDWGDYPVEEEMNYSEAPSFPDSHDIATSSEAQKKVSTPCGKHELPHRRARRNGARTYSRGAQRDGSSLNNVNGDSTNIGQDKR</sequence>
<dbReference type="EMBL" id="QEAM01000224">
    <property type="protein sequence ID" value="TPX43437.1"/>
    <property type="molecule type" value="Genomic_DNA"/>
</dbReference>
<evidence type="ECO:0000313" key="3">
    <source>
        <dbReference type="Proteomes" id="UP000320475"/>
    </source>
</evidence>
<feature type="compositionally biased region" description="Basic and acidic residues" evidence="1">
    <location>
        <begin position="271"/>
        <end position="280"/>
    </location>
</feature>
<protein>
    <submittedName>
        <fullName evidence="2">Uncharacterized protein</fullName>
    </submittedName>
</protein>
<feature type="region of interest" description="Disordered" evidence="1">
    <location>
        <begin position="205"/>
        <end position="439"/>
    </location>
</feature>
<organism evidence="2 3">
    <name type="scientific">Synchytrium endobioticum</name>
    <dbReference type="NCBI Taxonomy" id="286115"/>
    <lineage>
        <taxon>Eukaryota</taxon>
        <taxon>Fungi</taxon>
        <taxon>Fungi incertae sedis</taxon>
        <taxon>Chytridiomycota</taxon>
        <taxon>Chytridiomycota incertae sedis</taxon>
        <taxon>Chytridiomycetes</taxon>
        <taxon>Synchytriales</taxon>
        <taxon>Synchytriaceae</taxon>
        <taxon>Synchytrium</taxon>
    </lineage>
</organism>